<dbReference type="NCBIfam" id="TIGR01925">
    <property type="entry name" value="spIIAB"/>
    <property type="match status" value="1"/>
</dbReference>
<comment type="similarity">
    <text evidence="7">Belongs to the anti-sigma-factor family.</text>
</comment>
<comment type="catalytic activity">
    <reaction evidence="7">
        <text>L-threonyl-[protein] + ATP = O-phospho-L-threonyl-[protein] + ADP + H(+)</text>
        <dbReference type="Rhea" id="RHEA:46608"/>
        <dbReference type="Rhea" id="RHEA-COMP:11060"/>
        <dbReference type="Rhea" id="RHEA-COMP:11605"/>
        <dbReference type="ChEBI" id="CHEBI:15378"/>
        <dbReference type="ChEBI" id="CHEBI:30013"/>
        <dbReference type="ChEBI" id="CHEBI:30616"/>
        <dbReference type="ChEBI" id="CHEBI:61977"/>
        <dbReference type="ChEBI" id="CHEBI:456216"/>
        <dbReference type="EC" id="2.7.11.1"/>
    </reaction>
</comment>
<keyword evidence="3 7" id="KW-0547">Nucleotide-binding</keyword>
<dbReference type="EC" id="2.7.11.1" evidence="7"/>
<dbReference type="InterPro" id="IPR010194">
    <property type="entry name" value="Anti-sigma_F"/>
</dbReference>
<sequence length="158" mass="17559">MTLRKQQSQVEEEHMSEQNKPEILKMELEALSQNEEFARVAVAVFMARLDPTLEEVEDVKTAVSEAVTNAVIHGYQGKGGIIYIEVTVEGQELTVSVRDTGIGITDIKQAMEPMFTTDPDGVRSGMGFSFMEAFMDQVEVKSEPDKGTAVIMKKKISR</sequence>
<gene>
    <name evidence="7" type="primary">spoIIAB</name>
    <name evidence="10" type="ORF">G9470_02635</name>
</gene>
<name>A0ABX1VMV0_9FIRM</name>
<dbReference type="EMBL" id="JAAOXG010000002">
    <property type="protein sequence ID" value="NNJ28700.1"/>
    <property type="molecule type" value="Genomic_DNA"/>
</dbReference>
<feature type="compositionally biased region" description="Basic and acidic residues" evidence="8">
    <location>
        <begin position="11"/>
        <end position="21"/>
    </location>
</feature>
<evidence type="ECO:0000256" key="8">
    <source>
        <dbReference type="SAM" id="MobiDB-lite"/>
    </source>
</evidence>
<evidence type="ECO:0000256" key="4">
    <source>
        <dbReference type="ARBA" id="ARBA00022777"/>
    </source>
</evidence>
<dbReference type="SUPFAM" id="SSF55874">
    <property type="entry name" value="ATPase domain of HSP90 chaperone/DNA topoisomerase II/histidine kinase"/>
    <property type="match status" value="1"/>
</dbReference>
<dbReference type="InterPro" id="IPR003594">
    <property type="entry name" value="HATPase_dom"/>
</dbReference>
<keyword evidence="11" id="KW-1185">Reference proteome</keyword>
<accession>A0ABX1VMV0</accession>
<comment type="caution">
    <text evidence="10">The sequence shown here is derived from an EMBL/GenBank/DDBJ whole genome shotgun (WGS) entry which is preliminary data.</text>
</comment>
<proteinExistence type="inferred from homology"/>
<comment type="function">
    <text evidence="7">Binds to sigma F and blocks its ability to form an RNA polymerase holoenzyme (E-sigma F). Phosphorylates SpoIIAA on a serine residue. This phosphorylation may enable SpoIIAA to act as an anti-anti-sigma factor that counteracts SpoIIAB and thus releases sigma F from inhibition.</text>
</comment>
<keyword evidence="5 7" id="KW-0067">ATP-binding</keyword>
<keyword evidence="1 7" id="KW-0723">Serine/threonine-protein kinase</keyword>
<evidence type="ECO:0000256" key="5">
    <source>
        <dbReference type="ARBA" id="ARBA00022840"/>
    </source>
</evidence>
<dbReference type="SMART" id="SM00387">
    <property type="entry name" value="HATPase_c"/>
    <property type="match status" value="1"/>
</dbReference>
<evidence type="ECO:0000256" key="3">
    <source>
        <dbReference type="ARBA" id="ARBA00022741"/>
    </source>
</evidence>
<keyword evidence="2 7" id="KW-0808">Transferase</keyword>
<protein>
    <recommendedName>
        <fullName evidence="7">Anti-sigma F factor</fullName>
        <ecNumber evidence="7">2.7.11.1</ecNumber>
    </recommendedName>
    <alternativeName>
        <fullName evidence="7">Stage II sporulation protein AB</fullName>
    </alternativeName>
</protein>
<dbReference type="Proteomes" id="UP000539052">
    <property type="component" value="Unassembled WGS sequence"/>
</dbReference>
<feature type="region of interest" description="Disordered" evidence="8">
    <location>
        <begin position="1"/>
        <end position="21"/>
    </location>
</feature>
<evidence type="ECO:0000313" key="11">
    <source>
        <dbReference type="Proteomes" id="UP000539052"/>
    </source>
</evidence>
<dbReference type="PANTHER" id="PTHR35526">
    <property type="entry name" value="ANTI-SIGMA-F FACTOR RSBW-RELATED"/>
    <property type="match status" value="1"/>
</dbReference>
<evidence type="ECO:0000259" key="9">
    <source>
        <dbReference type="SMART" id="SM00387"/>
    </source>
</evidence>
<evidence type="ECO:0000313" key="10">
    <source>
        <dbReference type="EMBL" id="NNJ28700.1"/>
    </source>
</evidence>
<keyword evidence="6 7" id="KW-0749">Sporulation</keyword>
<dbReference type="PANTHER" id="PTHR35526:SF3">
    <property type="entry name" value="ANTI-SIGMA-F FACTOR RSBW"/>
    <property type="match status" value="1"/>
</dbReference>
<dbReference type="GO" id="GO:0004674">
    <property type="term" value="F:protein serine/threonine kinase activity"/>
    <property type="evidence" value="ECO:0007669"/>
    <property type="project" value="UniProtKB-EC"/>
</dbReference>
<dbReference type="InterPro" id="IPR050267">
    <property type="entry name" value="Anti-sigma-factor_SerPK"/>
</dbReference>
<reference evidence="10 11" key="1">
    <citation type="submission" date="2020-03" db="EMBL/GenBank/DDBJ databases">
        <title>Genome Sequence of industrial isolate, B5A.</title>
        <authorList>
            <person name="Sharma S."/>
            <person name="Patil P.B."/>
            <person name="Korpole S."/>
        </authorList>
    </citation>
    <scope>NUCLEOTIDE SEQUENCE [LARGE SCALE GENOMIC DNA]</scope>
    <source>
        <strain evidence="10 11">PI-S10-B5A</strain>
    </source>
</reference>
<evidence type="ECO:0000256" key="7">
    <source>
        <dbReference type="HAMAP-Rule" id="MF_00637"/>
    </source>
</evidence>
<dbReference type="InterPro" id="IPR036890">
    <property type="entry name" value="HATPase_C_sf"/>
</dbReference>
<dbReference type="Gene3D" id="3.30.565.10">
    <property type="entry name" value="Histidine kinase-like ATPase, C-terminal domain"/>
    <property type="match status" value="1"/>
</dbReference>
<evidence type="ECO:0000256" key="2">
    <source>
        <dbReference type="ARBA" id="ARBA00022679"/>
    </source>
</evidence>
<dbReference type="Pfam" id="PF13581">
    <property type="entry name" value="HATPase_c_2"/>
    <property type="match status" value="1"/>
</dbReference>
<feature type="domain" description="Histidine kinase/HSP90-like ATPase" evidence="9">
    <location>
        <begin position="54"/>
        <end position="158"/>
    </location>
</feature>
<organism evidence="10 11">
    <name type="scientific">Lacrimispora defluvii</name>
    <dbReference type="NCBI Taxonomy" id="2719233"/>
    <lineage>
        <taxon>Bacteria</taxon>
        <taxon>Bacillati</taxon>
        <taxon>Bacillota</taxon>
        <taxon>Clostridia</taxon>
        <taxon>Lachnospirales</taxon>
        <taxon>Lachnospiraceae</taxon>
        <taxon>Lacrimispora</taxon>
    </lineage>
</organism>
<evidence type="ECO:0000256" key="1">
    <source>
        <dbReference type="ARBA" id="ARBA00022527"/>
    </source>
</evidence>
<dbReference type="HAMAP" id="MF_00637">
    <property type="entry name" value="Anti_sigma_F"/>
    <property type="match status" value="1"/>
</dbReference>
<keyword evidence="4 7" id="KW-0418">Kinase</keyword>
<evidence type="ECO:0000256" key="6">
    <source>
        <dbReference type="ARBA" id="ARBA00022969"/>
    </source>
</evidence>
<comment type="catalytic activity">
    <reaction evidence="7">
        <text>L-seryl-[protein] + ATP = O-phospho-L-seryl-[protein] + ADP + H(+)</text>
        <dbReference type="Rhea" id="RHEA:17989"/>
        <dbReference type="Rhea" id="RHEA-COMP:9863"/>
        <dbReference type="Rhea" id="RHEA-COMP:11604"/>
        <dbReference type="ChEBI" id="CHEBI:15378"/>
        <dbReference type="ChEBI" id="CHEBI:29999"/>
        <dbReference type="ChEBI" id="CHEBI:30616"/>
        <dbReference type="ChEBI" id="CHEBI:83421"/>
        <dbReference type="ChEBI" id="CHEBI:456216"/>
        <dbReference type="EC" id="2.7.11.1"/>
    </reaction>
</comment>